<feature type="domain" description="Heme haloperoxidase family profile" evidence="9">
    <location>
        <begin position="41"/>
        <end position="273"/>
    </location>
</feature>
<feature type="chain" id="PRO_5040205091" description="Heme haloperoxidase family profile domain-containing protein" evidence="8">
    <location>
        <begin position="19"/>
        <end position="305"/>
    </location>
</feature>
<keyword evidence="3" id="KW-0349">Heme</keyword>
<evidence type="ECO:0000256" key="1">
    <source>
        <dbReference type="ARBA" id="ARBA00001970"/>
    </source>
</evidence>
<comment type="cofactor">
    <cofactor evidence="1">
        <name>heme b</name>
        <dbReference type="ChEBI" id="CHEBI:60344"/>
    </cofactor>
</comment>
<keyword evidence="6" id="KW-0408">Iron</keyword>
<dbReference type="PANTHER" id="PTHR33577:SF7">
    <property type="entry name" value="HEME HALOPEROXIDASE FAMILY PROFILE DOMAIN-CONTAINING PROTEIN"/>
    <property type="match status" value="1"/>
</dbReference>
<dbReference type="AlphaFoldDB" id="A0A9N9Z0I7"/>
<dbReference type="InterPro" id="IPR036851">
    <property type="entry name" value="Chloroperoxidase-like_sf"/>
</dbReference>
<dbReference type="SUPFAM" id="SSF47571">
    <property type="entry name" value="Cloroperoxidase"/>
    <property type="match status" value="1"/>
</dbReference>
<dbReference type="OrthoDB" id="407298at2759"/>
<feature type="signal peptide" evidence="8">
    <location>
        <begin position="1"/>
        <end position="18"/>
    </location>
</feature>
<dbReference type="PANTHER" id="PTHR33577">
    <property type="entry name" value="STERIGMATOCYSTIN BIOSYNTHESIS PEROXIDASE STCC-RELATED"/>
    <property type="match status" value="1"/>
</dbReference>
<evidence type="ECO:0000256" key="8">
    <source>
        <dbReference type="SAM" id="SignalP"/>
    </source>
</evidence>
<keyword evidence="5" id="KW-0560">Oxidoreductase</keyword>
<name>A0A9N9Z0I7_9HYPO</name>
<dbReference type="InterPro" id="IPR000028">
    <property type="entry name" value="Chloroperoxidase"/>
</dbReference>
<evidence type="ECO:0000256" key="4">
    <source>
        <dbReference type="ARBA" id="ARBA00022723"/>
    </source>
</evidence>
<gene>
    <name evidence="10" type="ORF">CSOL1703_00013071</name>
</gene>
<dbReference type="Gene3D" id="1.10.489.10">
    <property type="entry name" value="Chloroperoxidase-like"/>
    <property type="match status" value="2"/>
</dbReference>
<evidence type="ECO:0000313" key="10">
    <source>
        <dbReference type="EMBL" id="CAH0046835.1"/>
    </source>
</evidence>
<proteinExistence type="inferred from homology"/>
<organism evidence="10 11">
    <name type="scientific">Clonostachys solani</name>
    <dbReference type="NCBI Taxonomy" id="160281"/>
    <lineage>
        <taxon>Eukaryota</taxon>
        <taxon>Fungi</taxon>
        <taxon>Dikarya</taxon>
        <taxon>Ascomycota</taxon>
        <taxon>Pezizomycotina</taxon>
        <taxon>Sordariomycetes</taxon>
        <taxon>Hypocreomycetidae</taxon>
        <taxon>Hypocreales</taxon>
        <taxon>Bionectriaceae</taxon>
        <taxon>Clonostachys</taxon>
    </lineage>
</organism>
<evidence type="ECO:0000259" key="9">
    <source>
        <dbReference type="PROSITE" id="PS51405"/>
    </source>
</evidence>
<evidence type="ECO:0000256" key="2">
    <source>
        <dbReference type="ARBA" id="ARBA00022559"/>
    </source>
</evidence>
<evidence type="ECO:0000256" key="7">
    <source>
        <dbReference type="ARBA" id="ARBA00025795"/>
    </source>
</evidence>
<dbReference type="Pfam" id="PF01328">
    <property type="entry name" value="Peroxidase_2"/>
    <property type="match status" value="2"/>
</dbReference>
<accession>A0A9N9Z0I7</accession>
<dbReference type="EMBL" id="CABFOC020000015">
    <property type="protein sequence ID" value="CAH0046835.1"/>
    <property type="molecule type" value="Genomic_DNA"/>
</dbReference>
<evidence type="ECO:0000256" key="5">
    <source>
        <dbReference type="ARBA" id="ARBA00023002"/>
    </source>
</evidence>
<comment type="similarity">
    <text evidence="7">Belongs to the chloroperoxidase family.</text>
</comment>
<dbReference type="GO" id="GO:0004601">
    <property type="term" value="F:peroxidase activity"/>
    <property type="evidence" value="ECO:0007669"/>
    <property type="project" value="UniProtKB-KW"/>
</dbReference>
<evidence type="ECO:0000256" key="6">
    <source>
        <dbReference type="ARBA" id="ARBA00023004"/>
    </source>
</evidence>
<dbReference type="GO" id="GO:0046872">
    <property type="term" value="F:metal ion binding"/>
    <property type="evidence" value="ECO:0007669"/>
    <property type="project" value="UniProtKB-KW"/>
</dbReference>
<evidence type="ECO:0000313" key="11">
    <source>
        <dbReference type="Proteomes" id="UP000775872"/>
    </source>
</evidence>
<protein>
    <recommendedName>
        <fullName evidence="9">Heme haloperoxidase family profile domain-containing protein</fullName>
    </recommendedName>
</protein>
<evidence type="ECO:0000256" key="3">
    <source>
        <dbReference type="ARBA" id="ARBA00022617"/>
    </source>
</evidence>
<keyword evidence="8" id="KW-0732">Signal</keyword>
<reference evidence="10" key="1">
    <citation type="submission" date="2021-10" db="EMBL/GenBank/DDBJ databases">
        <authorList>
            <person name="Piombo E."/>
        </authorList>
    </citation>
    <scope>NUCLEOTIDE SEQUENCE</scope>
</reference>
<dbReference type="Proteomes" id="UP000775872">
    <property type="component" value="Unassembled WGS sequence"/>
</dbReference>
<keyword evidence="11" id="KW-1185">Reference proteome</keyword>
<comment type="caution">
    <text evidence="10">The sequence shown here is derived from an EMBL/GenBank/DDBJ whole genome shotgun (WGS) entry which is preliminary data.</text>
</comment>
<keyword evidence="2" id="KW-0575">Peroxidase</keyword>
<dbReference type="PROSITE" id="PS51405">
    <property type="entry name" value="HEME_HALOPEROXIDASE"/>
    <property type="match status" value="1"/>
</dbReference>
<keyword evidence="4" id="KW-0479">Metal-binding</keyword>
<sequence>MKLATCLVTLTTAWGTAAQHPHLEEGKWKAPGSDDCASRVRNHLFTDTTRQSPIWKLILCRPCPMMNTLANHGYIPRDGRNITRPNIIAGLATGLNFNESLASLMFDMAIVANPEPNATYFTLDHLNQHNVLEHDASLRLVITASISLWVRDLLMFASRTDSYFGSNHIFNWTIYEKSKAYWTDPIITAQMLANSKLARQVESRAFNPTYRFTADTENFSLGEIAAPIIAFGDMALGEVNRALVDYFFVNERLPAELGWHKKEVAIGVEDILKVSDMIKAATSLITGPDQSKSANKRDLHAGIYV</sequence>